<name>A0AAV3TAG3_9EURY</name>
<evidence type="ECO:0000313" key="1">
    <source>
        <dbReference type="EMBL" id="GAA0675080.1"/>
    </source>
</evidence>
<reference evidence="1 2" key="1">
    <citation type="journal article" date="2019" name="Int. J. Syst. Evol. Microbiol.">
        <title>The Global Catalogue of Microorganisms (GCM) 10K type strain sequencing project: providing services to taxonomists for standard genome sequencing and annotation.</title>
        <authorList>
            <consortium name="The Broad Institute Genomics Platform"/>
            <consortium name="The Broad Institute Genome Sequencing Center for Infectious Disease"/>
            <person name="Wu L."/>
            <person name="Ma J."/>
        </authorList>
    </citation>
    <scope>NUCLEOTIDE SEQUENCE [LARGE SCALE GENOMIC DNA]</scope>
    <source>
        <strain evidence="1 2">JCM 16328</strain>
    </source>
</reference>
<protein>
    <recommendedName>
        <fullName evidence="3">CHAT domain-containing protein</fullName>
    </recommendedName>
</protein>
<proteinExistence type="predicted"/>
<keyword evidence="2" id="KW-1185">Reference proteome</keyword>
<evidence type="ECO:0000313" key="2">
    <source>
        <dbReference type="Proteomes" id="UP001500420"/>
    </source>
</evidence>
<dbReference type="Proteomes" id="UP001500420">
    <property type="component" value="Unassembled WGS sequence"/>
</dbReference>
<evidence type="ECO:0008006" key="3">
    <source>
        <dbReference type="Google" id="ProtNLM"/>
    </source>
</evidence>
<organism evidence="1 2">
    <name type="scientific">Natronoarchaeum mannanilyticum</name>
    <dbReference type="NCBI Taxonomy" id="926360"/>
    <lineage>
        <taxon>Archaea</taxon>
        <taxon>Methanobacteriati</taxon>
        <taxon>Methanobacteriota</taxon>
        <taxon>Stenosarchaea group</taxon>
        <taxon>Halobacteria</taxon>
        <taxon>Halobacteriales</taxon>
        <taxon>Natronoarchaeaceae</taxon>
    </lineage>
</organism>
<dbReference type="EMBL" id="BAAADV010000004">
    <property type="protein sequence ID" value="GAA0675080.1"/>
    <property type="molecule type" value="Genomic_DNA"/>
</dbReference>
<accession>A0AAV3TAG3</accession>
<dbReference type="RefSeq" id="WP_343774198.1">
    <property type="nucleotide sequence ID" value="NZ_BAAADV010000004.1"/>
</dbReference>
<dbReference type="AlphaFoldDB" id="A0AAV3TAG3"/>
<gene>
    <name evidence="1" type="ORF">GCM10009020_23340</name>
</gene>
<sequence length="691" mass="76152">MIEWEVTEDGLRVLDADSAEMGVESPGLDLARSEADLPRPVDATLVCSTSEFTFPSAVVYATPLSGGRTRELGPKTDPIALPDDEYVIDVDAEIKTYLRVDGECSIRRSETYDRTVVSFPERTDVAVGFRSRSEAPTHSMTVPPTPEGVATALSHLHASHRTTGVDRSYPSLRGHPPRLEAGEAIDVPDAVVAATQSTGIEIVAPDDLASLYVLAPLAYYLQASVDVADRPRPVLRLPSLDAEWELSGLPDLEREVTRLLRQVFFLDCLVRNAGPYGTELAEASLLDTLGLDAGALYDAEPAERLGTYMTVAHDAIQHRLPDWHLATYVEPTPEHLSTLPHLLDRLSLLYEPRTSELEGSELVERSLDDFYRGSVAGERGVGQVASVDILKPELREGRIHGWLAEGTPIDVFKSTPAAYENRLDYLERGGDGIDIAVVLNDEEMSDEHVDVAEIYRRRGEDLSIDVTVEEQLSTDGLARLFETPHDFVHYIGHCEKSGLRCPDGYLSASSLEACRAQTFFLNACGSYYEGLELVERGSVAGAITFSQVLNEHAVKVGSTFARLLVHGFGIERALQLARRRIMMGKDYAVVGDGTHSLAQSENRLPATAELERVEGDGFLLSYDQFSSRHVGGFYQPFIEDNEYSYLCGTESEHALSRDELLAYLDRAEMPVIFDGDVYWSADLRPVIEGRS</sequence>
<comment type="caution">
    <text evidence="1">The sequence shown here is derived from an EMBL/GenBank/DDBJ whole genome shotgun (WGS) entry which is preliminary data.</text>
</comment>